<organism evidence="10">
    <name type="scientific">hydrothermal vent metagenome</name>
    <dbReference type="NCBI Taxonomy" id="652676"/>
    <lineage>
        <taxon>unclassified sequences</taxon>
        <taxon>metagenomes</taxon>
        <taxon>ecological metagenomes</taxon>
    </lineage>
</organism>
<evidence type="ECO:0000256" key="5">
    <source>
        <dbReference type="ARBA" id="ARBA00022793"/>
    </source>
</evidence>
<dbReference type="AlphaFoldDB" id="A0A3B0UWR6"/>
<dbReference type="InterPro" id="IPR013785">
    <property type="entry name" value="Aldolase_TIM"/>
</dbReference>
<evidence type="ECO:0000256" key="6">
    <source>
        <dbReference type="ARBA" id="ARBA00022822"/>
    </source>
</evidence>
<evidence type="ECO:0000313" key="10">
    <source>
        <dbReference type="EMBL" id="VAW24424.1"/>
    </source>
</evidence>
<dbReference type="PROSITE" id="PS00614">
    <property type="entry name" value="IGPS"/>
    <property type="match status" value="1"/>
</dbReference>
<dbReference type="FunFam" id="3.20.20.70:FF:000024">
    <property type="entry name" value="Indole-3-glycerol phosphate synthase"/>
    <property type="match status" value="1"/>
</dbReference>
<evidence type="ECO:0000256" key="1">
    <source>
        <dbReference type="ARBA" id="ARBA00001633"/>
    </source>
</evidence>
<reference evidence="10" key="1">
    <citation type="submission" date="2018-06" db="EMBL/GenBank/DDBJ databases">
        <authorList>
            <person name="Zhirakovskaya E."/>
        </authorList>
    </citation>
    <scope>NUCLEOTIDE SEQUENCE</scope>
</reference>
<dbReference type="UniPathway" id="UPA00035">
    <property type="reaction ID" value="UER00043"/>
</dbReference>
<dbReference type="GO" id="GO:0000162">
    <property type="term" value="P:L-tryptophan biosynthetic process"/>
    <property type="evidence" value="ECO:0007669"/>
    <property type="project" value="UniProtKB-UniPathway"/>
</dbReference>
<dbReference type="HAMAP" id="MF_00134_B">
    <property type="entry name" value="IGPS_B"/>
    <property type="match status" value="1"/>
</dbReference>
<dbReference type="NCBIfam" id="NF001373">
    <property type="entry name" value="PRK00278.1-6"/>
    <property type="match status" value="1"/>
</dbReference>
<keyword evidence="5" id="KW-0210">Decarboxylase</keyword>
<keyword evidence="7" id="KW-0057">Aromatic amino acid biosynthesis</keyword>
<dbReference type="InterPro" id="IPR013798">
    <property type="entry name" value="Indole-3-glycerol_P_synth_dom"/>
</dbReference>
<keyword evidence="8 10" id="KW-0456">Lyase</keyword>
<protein>
    <recommendedName>
        <fullName evidence="3">indole-3-glycerol-phosphate synthase</fullName>
        <ecNumber evidence="3">4.1.1.48</ecNumber>
    </recommendedName>
</protein>
<evidence type="ECO:0000256" key="8">
    <source>
        <dbReference type="ARBA" id="ARBA00023239"/>
    </source>
</evidence>
<dbReference type="CDD" id="cd00331">
    <property type="entry name" value="IGPS"/>
    <property type="match status" value="1"/>
</dbReference>
<dbReference type="GO" id="GO:0004425">
    <property type="term" value="F:indole-3-glycerol-phosphate synthase activity"/>
    <property type="evidence" value="ECO:0007669"/>
    <property type="project" value="UniProtKB-EC"/>
</dbReference>
<comment type="catalytic activity">
    <reaction evidence="1">
        <text>1-(2-carboxyphenylamino)-1-deoxy-D-ribulose 5-phosphate + H(+) = (1S,2R)-1-C-(indol-3-yl)glycerol 3-phosphate + CO2 + H2O</text>
        <dbReference type="Rhea" id="RHEA:23476"/>
        <dbReference type="ChEBI" id="CHEBI:15377"/>
        <dbReference type="ChEBI" id="CHEBI:15378"/>
        <dbReference type="ChEBI" id="CHEBI:16526"/>
        <dbReference type="ChEBI" id="CHEBI:58613"/>
        <dbReference type="ChEBI" id="CHEBI:58866"/>
        <dbReference type="EC" id="4.1.1.48"/>
    </reaction>
</comment>
<dbReference type="Gene3D" id="3.20.20.70">
    <property type="entry name" value="Aldolase class I"/>
    <property type="match status" value="1"/>
</dbReference>
<dbReference type="Pfam" id="PF00218">
    <property type="entry name" value="IGPS"/>
    <property type="match status" value="1"/>
</dbReference>
<dbReference type="EC" id="4.1.1.48" evidence="3"/>
<dbReference type="GO" id="GO:0004640">
    <property type="term" value="F:phosphoribosylanthranilate isomerase activity"/>
    <property type="evidence" value="ECO:0007669"/>
    <property type="project" value="TreeGrafter"/>
</dbReference>
<dbReference type="NCBIfam" id="NF001370">
    <property type="entry name" value="PRK00278.1-2"/>
    <property type="match status" value="1"/>
</dbReference>
<accession>A0A3B0UWR6</accession>
<dbReference type="InterPro" id="IPR001468">
    <property type="entry name" value="Indole-3-GlycerolPSynthase_CS"/>
</dbReference>
<gene>
    <name evidence="10" type="ORF">MNBD_ALPHA11-254</name>
</gene>
<keyword evidence="6" id="KW-0822">Tryptophan biosynthesis</keyword>
<evidence type="ECO:0000259" key="9">
    <source>
        <dbReference type="Pfam" id="PF00218"/>
    </source>
</evidence>
<comment type="pathway">
    <text evidence="2">Amino-acid biosynthesis; L-tryptophan biosynthesis; L-tryptophan from chorismate: step 4/5.</text>
</comment>
<dbReference type="PANTHER" id="PTHR22854">
    <property type="entry name" value="TRYPTOPHAN BIOSYNTHESIS PROTEIN"/>
    <property type="match status" value="1"/>
</dbReference>
<feature type="domain" description="Indole-3-glycerol phosphate synthase" evidence="9">
    <location>
        <begin position="5"/>
        <end position="261"/>
    </location>
</feature>
<proteinExistence type="inferred from homology"/>
<dbReference type="InterPro" id="IPR045186">
    <property type="entry name" value="Indole-3-glycerol_P_synth"/>
</dbReference>
<dbReference type="EMBL" id="UOEQ01000530">
    <property type="protein sequence ID" value="VAW24424.1"/>
    <property type="molecule type" value="Genomic_DNA"/>
</dbReference>
<keyword evidence="4" id="KW-0028">Amino-acid biosynthesis</keyword>
<evidence type="ECO:0000256" key="4">
    <source>
        <dbReference type="ARBA" id="ARBA00022605"/>
    </source>
</evidence>
<dbReference type="PANTHER" id="PTHR22854:SF2">
    <property type="entry name" value="INDOLE-3-GLYCEROL-PHOSPHATE SYNTHASE"/>
    <property type="match status" value="1"/>
</dbReference>
<dbReference type="NCBIfam" id="NF001377">
    <property type="entry name" value="PRK00278.2-4"/>
    <property type="match status" value="1"/>
</dbReference>
<name>A0A3B0UWR6_9ZZZZ</name>
<dbReference type="SUPFAM" id="SSF51366">
    <property type="entry name" value="Ribulose-phoshate binding barrel"/>
    <property type="match status" value="1"/>
</dbReference>
<evidence type="ECO:0000256" key="7">
    <source>
        <dbReference type="ARBA" id="ARBA00023141"/>
    </source>
</evidence>
<evidence type="ECO:0000256" key="3">
    <source>
        <dbReference type="ARBA" id="ARBA00012362"/>
    </source>
</evidence>
<dbReference type="InterPro" id="IPR011060">
    <property type="entry name" value="RibuloseP-bd_barrel"/>
</dbReference>
<sequence length="271" mass="30164">MLDVLSRIIKYKKDEISQAKSIHSWEDVVAKAHDAPPARGFLSALKEKRAQNKFGLIAEVKKASPSKGLIREDFDPIKIAKAYEKAGAACLSVLTDEPSFQGSPIFMQQAREATNLPVLRKDFMLETYQVVEARSWGADCILIIMAAVEDDTARFLLDAATEWKMDALIEVHNEKELERALLLNGQMIGINNRNLRTFDTSLETSVELAKNLPSDKLVISESGISSHEQLQMLKSRADISTVLVGESLMRNDDVQKATQRLLGFDNSSGEQ</sequence>
<evidence type="ECO:0000256" key="2">
    <source>
        <dbReference type="ARBA" id="ARBA00004696"/>
    </source>
</evidence>